<dbReference type="EC" id="2.2.1.7" evidence="10"/>
<dbReference type="GeneID" id="97263821"/>
<evidence type="ECO:0000256" key="5">
    <source>
        <dbReference type="ARBA" id="ARBA00022723"/>
    </source>
</evidence>
<dbReference type="GO" id="GO:0005829">
    <property type="term" value="C:cytosol"/>
    <property type="evidence" value="ECO:0007669"/>
    <property type="project" value="TreeGrafter"/>
</dbReference>
<dbReference type="InterPro" id="IPR049557">
    <property type="entry name" value="Transketolase_CS"/>
</dbReference>
<evidence type="ECO:0000256" key="1">
    <source>
        <dbReference type="ARBA" id="ARBA00004980"/>
    </source>
</evidence>
<name>A0A0B7I769_9FLAO</name>
<evidence type="ECO:0000256" key="2">
    <source>
        <dbReference type="ARBA" id="ARBA00011081"/>
    </source>
</evidence>
<evidence type="ECO:0000256" key="3">
    <source>
        <dbReference type="ARBA" id="ARBA00011738"/>
    </source>
</evidence>
<keyword evidence="13" id="KW-1185">Reference proteome</keyword>
<dbReference type="CDD" id="cd02007">
    <property type="entry name" value="TPP_DXS"/>
    <property type="match status" value="1"/>
</dbReference>
<dbReference type="UniPathway" id="UPA00064">
    <property type="reaction ID" value="UER00091"/>
</dbReference>
<keyword evidence="6 10" id="KW-0460">Magnesium</keyword>
<evidence type="ECO:0000256" key="8">
    <source>
        <dbReference type="ARBA" id="ARBA00023052"/>
    </source>
</evidence>
<evidence type="ECO:0000256" key="10">
    <source>
        <dbReference type="HAMAP-Rule" id="MF_00315"/>
    </source>
</evidence>
<dbReference type="GO" id="GO:0008661">
    <property type="term" value="F:1-deoxy-D-xylulose-5-phosphate synthase activity"/>
    <property type="evidence" value="ECO:0007669"/>
    <property type="project" value="UniProtKB-UniRule"/>
</dbReference>
<dbReference type="Gene3D" id="3.40.50.970">
    <property type="match status" value="2"/>
</dbReference>
<feature type="binding site" evidence="10">
    <location>
        <position position="174"/>
    </location>
    <ligand>
        <name>thiamine diphosphate</name>
        <dbReference type="ChEBI" id="CHEBI:58937"/>
    </ligand>
</feature>
<reference evidence="12 13" key="1">
    <citation type="submission" date="2015-01" db="EMBL/GenBank/DDBJ databases">
        <authorList>
            <person name="Xiang T."/>
            <person name="Song Y."/>
            <person name="Huang L."/>
            <person name="Wang B."/>
            <person name="Wu P."/>
        </authorList>
    </citation>
    <scope>NUCLEOTIDE SEQUENCE [LARGE SCALE GENOMIC DNA]</scope>
    <source>
        <strain evidence="12 13">CcD38</strain>
    </source>
</reference>
<dbReference type="GO" id="GO:0009228">
    <property type="term" value="P:thiamine biosynthetic process"/>
    <property type="evidence" value="ECO:0007669"/>
    <property type="project" value="UniProtKB-UniRule"/>
</dbReference>
<dbReference type="SMART" id="SM00861">
    <property type="entry name" value="Transket_pyr"/>
    <property type="match status" value="1"/>
</dbReference>
<evidence type="ECO:0000313" key="13">
    <source>
        <dbReference type="Proteomes" id="UP000045051"/>
    </source>
</evidence>
<protein>
    <recommendedName>
        <fullName evidence="10">1-deoxy-D-xylulose-5-phosphate synthase</fullName>
        <ecNumber evidence="10">2.2.1.7</ecNumber>
    </recommendedName>
    <alternativeName>
        <fullName evidence="10">1-deoxyxylulose-5-phosphate synthase</fullName>
        <shortName evidence="10">DXP synthase</shortName>
        <shortName evidence="10">DXPS</shortName>
    </alternativeName>
</protein>
<comment type="cofactor">
    <cofactor evidence="10">
        <name>thiamine diphosphate</name>
        <dbReference type="ChEBI" id="CHEBI:58937"/>
    </cofactor>
    <text evidence="10">Binds 1 thiamine pyrophosphate per subunit.</text>
</comment>
<organism evidence="12 13">
    <name type="scientific">Capnocytophaga canis</name>
    <dbReference type="NCBI Taxonomy" id="1848903"/>
    <lineage>
        <taxon>Bacteria</taxon>
        <taxon>Pseudomonadati</taxon>
        <taxon>Bacteroidota</taxon>
        <taxon>Flavobacteriia</taxon>
        <taxon>Flavobacteriales</taxon>
        <taxon>Flavobacteriaceae</taxon>
        <taxon>Capnocytophaga</taxon>
    </lineage>
</organism>
<comment type="subunit">
    <text evidence="3 10">Homodimer.</text>
</comment>
<dbReference type="InterPro" id="IPR029061">
    <property type="entry name" value="THDP-binding"/>
</dbReference>
<comment type="caution">
    <text evidence="10">Lacks conserved residue(s) required for the propagation of feature annotation.</text>
</comment>
<dbReference type="AlphaFoldDB" id="A0A0B7I769"/>
<accession>A0A0B7I769</accession>
<dbReference type="InterPro" id="IPR033248">
    <property type="entry name" value="Transketolase_C"/>
</dbReference>
<keyword evidence="5 10" id="KW-0479">Metal-binding</keyword>
<evidence type="ECO:0000256" key="7">
    <source>
        <dbReference type="ARBA" id="ARBA00022977"/>
    </source>
</evidence>
<feature type="binding site" evidence="10">
    <location>
        <position position="174"/>
    </location>
    <ligand>
        <name>Mg(2+)</name>
        <dbReference type="ChEBI" id="CHEBI:18420"/>
    </ligand>
</feature>
<feature type="binding site" evidence="10">
    <location>
        <position position="145"/>
    </location>
    <ligand>
        <name>Mg(2+)</name>
        <dbReference type="ChEBI" id="CHEBI:18420"/>
    </ligand>
</feature>
<dbReference type="EMBL" id="CDOI01000160">
    <property type="protein sequence ID" value="CEN47786.1"/>
    <property type="molecule type" value="Genomic_DNA"/>
</dbReference>
<dbReference type="GO" id="GO:0030976">
    <property type="term" value="F:thiamine pyrophosphate binding"/>
    <property type="evidence" value="ECO:0007669"/>
    <property type="project" value="UniProtKB-UniRule"/>
</dbReference>
<comment type="pathway">
    <text evidence="1 10">Metabolic intermediate biosynthesis; 1-deoxy-D-xylulose 5-phosphate biosynthesis; 1-deoxy-D-xylulose 5-phosphate from D-glyceraldehyde 3-phosphate and pyruvate: step 1/1.</text>
</comment>
<dbReference type="GO" id="GO:0019288">
    <property type="term" value="P:isopentenyl diphosphate biosynthetic process, methylerythritol 4-phosphate pathway"/>
    <property type="evidence" value="ECO:0007669"/>
    <property type="project" value="TreeGrafter"/>
</dbReference>
<proteinExistence type="inferred from homology"/>
<keyword evidence="4 10" id="KW-0808">Transferase</keyword>
<dbReference type="CDD" id="cd07033">
    <property type="entry name" value="TPP_PYR_DXS_TK_like"/>
    <property type="match status" value="1"/>
</dbReference>
<feature type="domain" description="Transketolase-like pyrimidine-binding" evidence="11">
    <location>
        <begin position="280"/>
        <end position="445"/>
    </location>
</feature>
<evidence type="ECO:0000256" key="6">
    <source>
        <dbReference type="ARBA" id="ARBA00022842"/>
    </source>
</evidence>
<dbReference type="SUPFAM" id="SSF52518">
    <property type="entry name" value="Thiamin diphosphate-binding fold (THDP-binding)"/>
    <property type="match status" value="2"/>
</dbReference>
<comment type="cofactor">
    <cofactor evidence="10">
        <name>Mg(2+)</name>
        <dbReference type="ChEBI" id="CHEBI:18420"/>
    </cofactor>
    <text evidence="10">Binds 1 Mg(2+) ion per subunit.</text>
</comment>
<sequence length="584" mass="64568">MILPNIHTPHDLRQLPREQFSLLAKEIRDLIIDVVSRQGGHLGASLGVVELTIALHYVFNTPDDKLVWDVGHQCYPHKILTDRKEAFENIRQFGGISGFPKIEESVFDAFGTGHSSTSISAVLGMAVASVLQGNRDRQHIAVIGDASIVSGMAFEALNHASTTDANVIIILNDNNIGIDPSIGALKNYFEQQKKEKGKNESFFKSLNIKYKGIIDGHNIPELITSFESAKKEKGIQLLHVTTIKGKGLEKAENDQITYHSPRKFDKITGEQYSESVELPAKYQDVFGLTLKELAEQNPKIVAITPAMPSGSSLTHMQQSFPNRVFDVGIAEQHAVTFSAGLSLQGMIPFCVVYSTFLQRAYDQIVHDVALQNIPIIFCIDRAGLVGEDGATHHGVFDMAFLRSIPNLIIASPRNATELRNLLYTAQLNVGQPFAIRYPRGRCSQTDWLQPFQKVEIGKGRQLKSGTKYAVLSIGSIADNVTKALDLLKNSEEYAHFDIGFLKPLDESLLHTIFATYTIIFTVEEGIEKGGFGSSIAEFANVYNYKNKLKIIGLPDIFITHGNVERLQKIVGLDSSTLAEKFSLL</sequence>
<dbReference type="Proteomes" id="UP000045051">
    <property type="component" value="Unassembled WGS sequence"/>
</dbReference>
<dbReference type="GO" id="GO:0016114">
    <property type="term" value="P:terpenoid biosynthetic process"/>
    <property type="evidence" value="ECO:0007669"/>
    <property type="project" value="UniProtKB-UniRule"/>
</dbReference>
<dbReference type="Gene3D" id="3.40.50.920">
    <property type="match status" value="1"/>
</dbReference>
<dbReference type="InterPro" id="IPR009014">
    <property type="entry name" value="Transketo_C/PFOR_II"/>
</dbReference>
<evidence type="ECO:0000256" key="9">
    <source>
        <dbReference type="ARBA" id="ARBA00023229"/>
    </source>
</evidence>
<dbReference type="InterPro" id="IPR005477">
    <property type="entry name" value="Dxylulose-5-P_synthase"/>
</dbReference>
<dbReference type="NCBIfam" id="NF003933">
    <property type="entry name" value="PRK05444.2-2"/>
    <property type="match status" value="1"/>
</dbReference>
<comment type="function">
    <text evidence="10">Catalyzes the acyloin condensation reaction between C atoms 2 and 3 of pyruvate and glyceraldehyde 3-phosphate to yield 1-deoxy-D-xylulose-5-phosphate (DXP).</text>
</comment>
<dbReference type="FunFam" id="3.40.50.970:FF:000010">
    <property type="entry name" value="1-deoxy-D-xylulose-5-phosphate synthase"/>
    <property type="match status" value="1"/>
</dbReference>
<evidence type="ECO:0000256" key="4">
    <source>
        <dbReference type="ARBA" id="ARBA00022679"/>
    </source>
</evidence>
<dbReference type="InterPro" id="IPR005475">
    <property type="entry name" value="Transketolase-like_Pyr-bd"/>
</dbReference>
<dbReference type="PROSITE" id="PS00801">
    <property type="entry name" value="TRANSKETOLASE_1"/>
    <property type="match status" value="1"/>
</dbReference>
<dbReference type="PANTHER" id="PTHR43322">
    <property type="entry name" value="1-D-DEOXYXYLULOSE 5-PHOSPHATE SYNTHASE-RELATED"/>
    <property type="match status" value="1"/>
</dbReference>
<evidence type="ECO:0000259" key="11">
    <source>
        <dbReference type="SMART" id="SM00861"/>
    </source>
</evidence>
<evidence type="ECO:0000313" key="12">
    <source>
        <dbReference type="EMBL" id="CEN47786.1"/>
    </source>
</evidence>
<dbReference type="PROSITE" id="PS00802">
    <property type="entry name" value="TRANSKETOLASE_2"/>
    <property type="match status" value="1"/>
</dbReference>
<dbReference type="HAMAP" id="MF_00315">
    <property type="entry name" value="DXP_synth"/>
    <property type="match status" value="1"/>
</dbReference>
<comment type="catalytic activity">
    <reaction evidence="10">
        <text>D-glyceraldehyde 3-phosphate + pyruvate + H(+) = 1-deoxy-D-xylulose 5-phosphate + CO2</text>
        <dbReference type="Rhea" id="RHEA:12605"/>
        <dbReference type="ChEBI" id="CHEBI:15361"/>
        <dbReference type="ChEBI" id="CHEBI:15378"/>
        <dbReference type="ChEBI" id="CHEBI:16526"/>
        <dbReference type="ChEBI" id="CHEBI:57792"/>
        <dbReference type="ChEBI" id="CHEBI:59776"/>
        <dbReference type="EC" id="2.2.1.7"/>
    </reaction>
</comment>
<dbReference type="InterPro" id="IPR020826">
    <property type="entry name" value="Transketolase_BS"/>
</dbReference>
<dbReference type="FunFam" id="3.40.50.970:FF:000005">
    <property type="entry name" value="1-deoxy-D-xylulose-5-phosphate synthase"/>
    <property type="match status" value="1"/>
</dbReference>
<feature type="binding site" evidence="10">
    <location>
        <position position="72"/>
    </location>
    <ligand>
        <name>thiamine diphosphate</name>
        <dbReference type="ChEBI" id="CHEBI:58937"/>
    </ligand>
</feature>
<comment type="similarity">
    <text evidence="2 10">Belongs to the transketolase family. DXPS subfamily.</text>
</comment>
<feature type="binding site" evidence="10">
    <location>
        <begin position="113"/>
        <end position="115"/>
    </location>
    <ligand>
        <name>thiamine diphosphate</name>
        <dbReference type="ChEBI" id="CHEBI:58937"/>
    </ligand>
</feature>
<feature type="binding site" evidence="10">
    <location>
        <position position="331"/>
    </location>
    <ligand>
        <name>thiamine diphosphate</name>
        <dbReference type="ChEBI" id="CHEBI:58937"/>
    </ligand>
</feature>
<keyword evidence="9 10" id="KW-0414">Isoprene biosynthesis</keyword>
<dbReference type="RefSeq" id="WP_082024977.1">
    <property type="nucleotide sequence ID" value="NZ_CDOI01000160.1"/>
</dbReference>
<dbReference type="PANTHER" id="PTHR43322:SF5">
    <property type="entry name" value="1-DEOXY-D-XYLULOSE-5-PHOSPHATE SYNTHASE, CHLOROPLASTIC"/>
    <property type="match status" value="1"/>
</dbReference>
<dbReference type="Pfam" id="PF13292">
    <property type="entry name" value="DXP_synthase_N"/>
    <property type="match status" value="1"/>
</dbReference>
<feature type="binding site" evidence="10">
    <location>
        <begin position="146"/>
        <end position="147"/>
    </location>
    <ligand>
        <name>thiamine diphosphate</name>
        <dbReference type="ChEBI" id="CHEBI:58937"/>
    </ligand>
</feature>
<dbReference type="GO" id="GO:0000287">
    <property type="term" value="F:magnesium ion binding"/>
    <property type="evidence" value="ECO:0007669"/>
    <property type="project" value="UniProtKB-UniRule"/>
</dbReference>
<gene>
    <name evidence="10 12" type="primary">dxs</name>
    <name evidence="12" type="ORF">CCAND38_480006</name>
</gene>
<dbReference type="SUPFAM" id="SSF52922">
    <property type="entry name" value="TK C-terminal domain-like"/>
    <property type="match status" value="1"/>
</dbReference>
<keyword evidence="7 10" id="KW-0784">Thiamine biosynthesis</keyword>
<dbReference type="Pfam" id="PF02779">
    <property type="entry name" value="Transket_pyr"/>
    <property type="match status" value="1"/>
</dbReference>
<dbReference type="Pfam" id="PF02780">
    <property type="entry name" value="Transketolase_C"/>
    <property type="match status" value="1"/>
</dbReference>
<keyword evidence="8 10" id="KW-0786">Thiamine pyrophosphate</keyword>